<keyword evidence="4" id="KW-0949">S-adenosyl-L-methionine</keyword>
<dbReference type="GO" id="GO:0016746">
    <property type="term" value="F:acyltransferase activity"/>
    <property type="evidence" value="ECO:0007669"/>
    <property type="project" value="InterPro"/>
</dbReference>
<dbReference type="Gene3D" id="4.10.320.10">
    <property type="entry name" value="E3-binding domain"/>
    <property type="match status" value="1"/>
</dbReference>
<dbReference type="PROSITE" id="PS00093">
    <property type="entry name" value="N4_MTASE"/>
    <property type="match status" value="1"/>
</dbReference>
<dbReference type="AlphaFoldDB" id="A0A1I0DM22"/>
<dbReference type="InterPro" id="IPR029063">
    <property type="entry name" value="SAM-dependent_MTases_sf"/>
</dbReference>
<evidence type="ECO:0000256" key="8">
    <source>
        <dbReference type="RuleBase" id="RU362026"/>
    </source>
</evidence>
<keyword evidence="5" id="KW-0680">Restriction system</keyword>
<keyword evidence="13" id="KW-1185">Reference proteome</keyword>
<evidence type="ECO:0000256" key="3">
    <source>
        <dbReference type="ARBA" id="ARBA00022679"/>
    </source>
</evidence>
<dbReference type="GO" id="GO:0009307">
    <property type="term" value="P:DNA restriction-modification system"/>
    <property type="evidence" value="ECO:0007669"/>
    <property type="project" value="UniProtKB-KW"/>
</dbReference>
<evidence type="ECO:0000256" key="9">
    <source>
        <dbReference type="SAM" id="MobiDB-lite"/>
    </source>
</evidence>
<dbReference type="InterPro" id="IPR036625">
    <property type="entry name" value="E3-bd_dom_sf"/>
</dbReference>
<dbReference type="EC" id="2.1.1.-" evidence="8"/>
<dbReference type="GO" id="GO:0003677">
    <property type="term" value="F:DNA binding"/>
    <property type="evidence" value="ECO:0007669"/>
    <property type="project" value="UniProtKB-KW"/>
</dbReference>
<evidence type="ECO:0000259" key="10">
    <source>
        <dbReference type="Pfam" id="PF01555"/>
    </source>
</evidence>
<evidence type="ECO:0000256" key="5">
    <source>
        <dbReference type="ARBA" id="ARBA00022747"/>
    </source>
</evidence>
<accession>A0A1I0DM22</accession>
<comment type="similarity">
    <text evidence="1">Belongs to the N(4)/N(6)-methyltransferase family. N(4) subfamily.</text>
</comment>
<evidence type="ECO:0000256" key="2">
    <source>
        <dbReference type="ARBA" id="ARBA00022603"/>
    </source>
</evidence>
<evidence type="ECO:0000256" key="4">
    <source>
        <dbReference type="ARBA" id="ARBA00022691"/>
    </source>
</evidence>
<sequence length="366" mass="40810">MGQSSLGPFPLNRVTKGDSRKLILDLPDESLDVVVTSPPYWGQRMSEGTGVEEDPREYVEGLRELFGSLLTKVKPSGLLWINIGDAFNTPVNWREADRTYSTLGPDAAGLNPDNSAYVKPRHKRRAFIEKETPWLTYGNMLGLPYRLVLGMQDDGWLSRGEVIWKKRNPMPEGRCRRPHRQHESIYLFARDERHSFRTSPPVGSVWEFPNEKIDGLAHYSRFPLELPKRCLEAYGTTGEDVIAFDPFSGSGTTGVAARRLGMSYVGFEIDGDQVDASNKRLMSDESALQPVQSTRGRPPVERPARPATIRAWAIRQGIEVPDRGRIPDDLRRRFLEATTVAPTGLPGEGSATPEALETPDALGALI</sequence>
<feature type="domain" description="Lsr2 DNA-binding" evidence="11">
    <location>
        <begin position="303"/>
        <end position="337"/>
    </location>
</feature>
<dbReference type="GO" id="GO:0015667">
    <property type="term" value="F:site-specific DNA-methyltransferase (cytosine-N4-specific) activity"/>
    <property type="evidence" value="ECO:0007669"/>
    <property type="project" value="UniProtKB-EC"/>
</dbReference>
<evidence type="ECO:0000256" key="6">
    <source>
        <dbReference type="ARBA" id="ARBA00023125"/>
    </source>
</evidence>
<evidence type="ECO:0000313" key="13">
    <source>
        <dbReference type="Proteomes" id="UP000198507"/>
    </source>
</evidence>
<dbReference type="InterPro" id="IPR002941">
    <property type="entry name" value="DNA_methylase_N4/N6"/>
</dbReference>
<dbReference type="GO" id="GO:0008170">
    <property type="term" value="F:N-methyltransferase activity"/>
    <property type="evidence" value="ECO:0007669"/>
    <property type="project" value="InterPro"/>
</dbReference>
<evidence type="ECO:0000256" key="7">
    <source>
        <dbReference type="ARBA" id="ARBA00049120"/>
    </source>
</evidence>
<feature type="domain" description="DNA methylase N-4/N-6" evidence="10">
    <location>
        <begin position="32"/>
        <end position="278"/>
    </location>
</feature>
<dbReference type="Pfam" id="PF23359">
    <property type="entry name" value="Lsr2_DNA-bd"/>
    <property type="match status" value="1"/>
</dbReference>
<dbReference type="Proteomes" id="UP000198507">
    <property type="component" value="Unassembled WGS sequence"/>
</dbReference>
<feature type="region of interest" description="Disordered" evidence="9">
    <location>
        <begin position="340"/>
        <end position="366"/>
    </location>
</feature>
<keyword evidence="6" id="KW-0238">DNA-binding</keyword>
<evidence type="ECO:0000256" key="1">
    <source>
        <dbReference type="ARBA" id="ARBA00010203"/>
    </source>
</evidence>
<name>A0A1I0DM22_9ACTN</name>
<dbReference type="InterPro" id="IPR001091">
    <property type="entry name" value="RM_Methyltransferase"/>
</dbReference>
<dbReference type="EMBL" id="FOIE01000004">
    <property type="protein sequence ID" value="SET33355.1"/>
    <property type="molecule type" value="Genomic_DNA"/>
</dbReference>
<keyword evidence="2 12" id="KW-0489">Methyltransferase</keyword>
<gene>
    <name evidence="12" type="ORF">SAMN04488546_2008</name>
</gene>
<evidence type="ECO:0000259" key="11">
    <source>
        <dbReference type="Pfam" id="PF23359"/>
    </source>
</evidence>
<dbReference type="SUPFAM" id="SSF53335">
    <property type="entry name" value="S-adenosyl-L-methionine-dependent methyltransferases"/>
    <property type="match status" value="1"/>
</dbReference>
<dbReference type="GO" id="GO:0032259">
    <property type="term" value="P:methylation"/>
    <property type="evidence" value="ECO:0007669"/>
    <property type="project" value="UniProtKB-KW"/>
</dbReference>
<organism evidence="12 13">
    <name type="scientific">Geodermatophilus poikilotrophus</name>
    <dbReference type="NCBI Taxonomy" id="1333667"/>
    <lineage>
        <taxon>Bacteria</taxon>
        <taxon>Bacillati</taxon>
        <taxon>Actinomycetota</taxon>
        <taxon>Actinomycetes</taxon>
        <taxon>Geodermatophilales</taxon>
        <taxon>Geodermatophilaceae</taxon>
        <taxon>Geodermatophilus</taxon>
    </lineage>
</organism>
<feature type="region of interest" description="Disordered" evidence="9">
    <location>
        <begin position="283"/>
        <end position="303"/>
    </location>
</feature>
<dbReference type="Pfam" id="PF01555">
    <property type="entry name" value="N6_N4_Mtase"/>
    <property type="match status" value="1"/>
</dbReference>
<protein>
    <recommendedName>
        <fullName evidence="8">Methyltransferase</fullName>
        <ecNumber evidence="8">2.1.1.-</ecNumber>
    </recommendedName>
</protein>
<evidence type="ECO:0000313" key="12">
    <source>
        <dbReference type="EMBL" id="SET33355.1"/>
    </source>
</evidence>
<dbReference type="InterPro" id="IPR017985">
    <property type="entry name" value="MeTrfase_CN4_CS"/>
</dbReference>
<reference evidence="13" key="1">
    <citation type="submission" date="2016-10" db="EMBL/GenBank/DDBJ databases">
        <authorList>
            <person name="Varghese N."/>
            <person name="Submissions S."/>
        </authorList>
    </citation>
    <scope>NUCLEOTIDE SEQUENCE [LARGE SCALE GENOMIC DNA]</scope>
    <source>
        <strain evidence="13">DSM 44209</strain>
    </source>
</reference>
<comment type="catalytic activity">
    <reaction evidence="7">
        <text>a 2'-deoxycytidine in DNA + S-adenosyl-L-methionine = an N(4)-methyl-2'-deoxycytidine in DNA + S-adenosyl-L-homocysteine + H(+)</text>
        <dbReference type="Rhea" id="RHEA:16857"/>
        <dbReference type="Rhea" id="RHEA-COMP:11369"/>
        <dbReference type="Rhea" id="RHEA-COMP:13674"/>
        <dbReference type="ChEBI" id="CHEBI:15378"/>
        <dbReference type="ChEBI" id="CHEBI:57856"/>
        <dbReference type="ChEBI" id="CHEBI:59789"/>
        <dbReference type="ChEBI" id="CHEBI:85452"/>
        <dbReference type="ChEBI" id="CHEBI:137933"/>
        <dbReference type="EC" id="2.1.1.113"/>
    </reaction>
</comment>
<dbReference type="InterPro" id="IPR055370">
    <property type="entry name" value="Lsr2_DNA-bd"/>
</dbReference>
<proteinExistence type="inferred from homology"/>
<dbReference type="Gene3D" id="3.40.50.150">
    <property type="entry name" value="Vaccinia Virus protein VP39"/>
    <property type="match status" value="1"/>
</dbReference>
<dbReference type="PRINTS" id="PR00508">
    <property type="entry name" value="S21N4MTFRASE"/>
</dbReference>
<keyword evidence="3 12" id="KW-0808">Transferase</keyword>